<dbReference type="InterPro" id="IPR007404">
    <property type="entry name" value="YdjM-like"/>
</dbReference>
<dbReference type="GO" id="GO:0016787">
    <property type="term" value="F:hydrolase activity"/>
    <property type="evidence" value="ECO:0007669"/>
    <property type="project" value="UniProtKB-KW"/>
</dbReference>
<keyword evidence="1" id="KW-0812">Transmembrane</keyword>
<feature type="transmembrane region" description="Helical" evidence="1">
    <location>
        <begin position="191"/>
        <end position="215"/>
    </location>
</feature>
<feature type="transmembrane region" description="Helical" evidence="1">
    <location>
        <begin position="7"/>
        <end position="25"/>
    </location>
</feature>
<feature type="transmembrane region" description="Helical" evidence="1">
    <location>
        <begin position="56"/>
        <end position="76"/>
    </location>
</feature>
<gene>
    <name evidence="2" type="ORF">SAMN05192556_11619</name>
</gene>
<keyword evidence="1" id="KW-1133">Transmembrane helix</keyword>
<dbReference type="EMBL" id="FRAL01000016">
    <property type="protein sequence ID" value="SHL46684.1"/>
    <property type="molecule type" value="Genomic_DNA"/>
</dbReference>
<accession>A0A1M7AVE4</accession>
<dbReference type="Proteomes" id="UP000184248">
    <property type="component" value="Unassembled WGS sequence"/>
</dbReference>
<feature type="transmembrane region" description="Helical" evidence="1">
    <location>
        <begin position="141"/>
        <end position="159"/>
    </location>
</feature>
<dbReference type="AlphaFoldDB" id="A0A1M7AVE4"/>
<dbReference type="Pfam" id="PF04307">
    <property type="entry name" value="YdjM"/>
    <property type="match status" value="1"/>
</dbReference>
<dbReference type="OrthoDB" id="5295350at2"/>
<feature type="transmembrane region" description="Helical" evidence="1">
    <location>
        <begin position="112"/>
        <end position="135"/>
    </location>
</feature>
<feature type="transmembrane region" description="Helical" evidence="1">
    <location>
        <begin position="82"/>
        <end position="100"/>
    </location>
</feature>
<protein>
    <submittedName>
        <fullName evidence="2">LexA-binding, inner membrane-associated putative hydrolase</fullName>
    </submittedName>
</protein>
<evidence type="ECO:0000313" key="2">
    <source>
        <dbReference type="EMBL" id="SHL46684.1"/>
    </source>
</evidence>
<name>A0A1M7AVE4_9GAMM</name>
<reference evidence="3" key="1">
    <citation type="submission" date="2016-11" db="EMBL/GenBank/DDBJ databases">
        <authorList>
            <person name="Varghese N."/>
            <person name="Submissions S."/>
        </authorList>
    </citation>
    <scope>NUCLEOTIDE SEQUENCE [LARGE SCALE GENOMIC DNA]</scope>
    <source>
        <strain evidence="3">ALO Sharm</strain>
    </source>
</reference>
<proteinExistence type="predicted"/>
<sequence length="222" mass="24294">MANFGTHISVAAGSGCVLALGGWHFGLWTPWQAGPLMLLTTLGGILPDIDSDHSYSVRLVFSLLAFMAAAAGAWTLQSQLAFGHWLLVCAGIYIGVRYLLAPAFKRFSVHRGIWHSLLAAIFFAWAGSALSYGVLGQPPELAWIQGLALLVGCLVHLTLDELYSVDLEGGRLKRSFGTALKLFDYDRPLRAVALVLLMLAMLPWLPSWSSLLAVWEQWLAIW</sequence>
<organism evidence="2 3">
    <name type="scientific">Halomonas caseinilytica</name>
    <dbReference type="NCBI Taxonomy" id="438744"/>
    <lineage>
        <taxon>Bacteria</taxon>
        <taxon>Pseudomonadati</taxon>
        <taxon>Pseudomonadota</taxon>
        <taxon>Gammaproteobacteria</taxon>
        <taxon>Oceanospirillales</taxon>
        <taxon>Halomonadaceae</taxon>
        <taxon>Halomonas</taxon>
    </lineage>
</organism>
<dbReference type="RefSeq" id="WP_064701005.1">
    <property type="nucleotide sequence ID" value="NZ_BDEO01000022.1"/>
</dbReference>
<keyword evidence="3" id="KW-1185">Reference proteome</keyword>
<evidence type="ECO:0000256" key="1">
    <source>
        <dbReference type="SAM" id="Phobius"/>
    </source>
</evidence>
<keyword evidence="2" id="KW-0378">Hydrolase</keyword>
<evidence type="ECO:0000313" key="3">
    <source>
        <dbReference type="Proteomes" id="UP000184248"/>
    </source>
</evidence>
<keyword evidence="1" id="KW-0472">Membrane</keyword>